<evidence type="ECO:0000313" key="1">
    <source>
        <dbReference type="EMBL" id="MCP2164924.1"/>
    </source>
</evidence>
<comment type="caution">
    <text evidence="1">The sequence shown here is derived from an EMBL/GenBank/DDBJ whole genome shotgun (WGS) entry which is preliminary data.</text>
</comment>
<evidence type="ECO:0000313" key="2">
    <source>
        <dbReference type="Proteomes" id="UP001206128"/>
    </source>
</evidence>
<organism evidence="1 2">
    <name type="scientific">Goodfellowiella coeruleoviolacea</name>
    <dbReference type="NCBI Taxonomy" id="334858"/>
    <lineage>
        <taxon>Bacteria</taxon>
        <taxon>Bacillati</taxon>
        <taxon>Actinomycetota</taxon>
        <taxon>Actinomycetes</taxon>
        <taxon>Pseudonocardiales</taxon>
        <taxon>Pseudonocardiaceae</taxon>
        <taxon>Goodfellowiella</taxon>
    </lineage>
</organism>
<reference evidence="1" key="1">
    <citation type="submission" date="2022-06" db="EMBL/GenBank/DDBJ databases">
        <title>Genomic Encyclopedia of Archaeal and Bacterial Type Strains, Phase II (KMG-II): from individual species to whole genera.</title>
        <authorList>
            <person name="Goeker M."/>
        </authorList>
    </citation>
    <scope>NUCLEOTIDE SEQUENCE</scope>
    <source>
        <strain evidence="1">DSM 43935</strain>
    </source>
</reference>
<dbReference type="AlphaFoldDB" id="A0AAE3GCZ5"/>
<dbReference type="EMBL" id="JAMTCK010000004">
    <property type="protein sequence ID" value="MCP2164924.1"/>
    <property type="molecule type" value="Genomic_DNA"/>
</dbReference>
<name>A0AAE3GCZ5_9PSEU</name>
<gene>
    <name evidence="1" type="ORF">LX83_001773</name>
</gene>
<accession>A0AAE3GCZ5</accession>
<sequence length="83" mass="9008">MTDSTVDYLWLSFAKDGREHAVLTERSTPDSQGYLDAVCTKVLSASMTTRVDSPSANVCPYCFSATDDKIGDPDTREREGAPG</sequence>
<proteinExistence type="predicted"/>
<dbReference type="Proteomes" id="UP001206128">
    <property type="component" value="Unassembled WGS sequence"/>
</dbReference>
<dbReference type="RefSeq" id="WP_253769238.1">
    <property type="nucleotide sequence ID" value="NZ_JAMTCK010000004.1"/>
</dbReference>
<protein>
    <submittedName>
        <fullName evidence="1">Uncharacterized protein</fullName>
    </submittedName>
</protein>
<keyword evidence="2" id="KW-1185">Reference proteome</keyword>